<dbReference type="InterPro" id="IPR041498">
    <property type="entry name" value="Big_6"/>
</dbReference>
<gene>
    <name evidence="3" type="ORF">CHR53_02890</name>
</gene>
<proteinExistence type="predicted"/>
<sequence>MKSILMRTGILVCLLFLGWSFDKASAEMTWPSKCKALYGEVKPNQNPSPQHINCLLTNAALAANIPPEVVKAVAERENGWRQFDGNGKPFISSDGGIGLMQITNQSNYDKKKLQNDIYYNIQAGVEILNSMYQRTDLPKIKGVGRDVIENWYFPVMAYNGIKPVNSPLYKDSGERNTDAYQEKVFSLIEEDSFLKDTILGQFPFKTADFEYDPQSDKNIIFKEMEYNFSHQMHASRYYFRAGEKVIVTNDNVKLRSKDDFNFLTFLKKGTTLIIDGNFTYDQSSLNSENRFVWYPVKIEDSQVQGYISSAYISRKLDSPKVNPVGDNDKSITGKAIAGVKVQIKNGTQLIGNAVADGNGNFNAAIPVQKAGSKLAVTYMDQLNAVSLVTTIVVADKTAPIAPKVNKVTNKSSEISGKTEANAAVSVVIAGKTYSKKADKYGNYKIVIPVQNTGAKITVTAKDSAGNVSVASKVTVVRAAPNMPSVNKVNNKATTVSGKTEAKATVTVKIASKTYKGKANSYGNYKVVIPVQNTGTSLSVTAKDGAGRVSASRSIKIIRVAPNLPIVNKVRYNSNTVSGKTEKYATVTVKIGKKNYTAKANVYGNFKVKIPKQRAGTKLYVNAKDAKGKISATRTVAVSK</sequence>
<dbReference type="Gene3D" id="1.10.530.10">
    <property type="match status" value="1"/>
</dbReference>
<feature type="domain" description="Transglycosylase SLT" evidence="1">
    <location>
        <begin position="58"/>
        <end position="161"/>
    </location>
</feature>
<dbReference type="NCBIfam" id="NF033510">
    <property type="entry name" value="Ca_tandemer"/>
    <property type="match status" value="3"/>
</dbReference>
<evidence type="ECO:0008006" key="5">
    <source>
        <dbReference type="Google" id="ProtNLM"/>
    </source>
</evidence>
<feature type="domain" description="Bacterial Ig" evidence="2">
    <location>
        <begin position="479"/>
        <end position="554"/>
    </location>
</feature>
<feature type="domain" description="Bacterial Ig" evidence="2">
    <location>
        <begin position="560"/>
        <end position="637"/>
    </location>
</feature>
<accession>A0A3Q9QSE4</accession>
<evidence type="ECO:0000313" key="3">
    <source>
        <dbReference type="EMBL" id="AZU60298.1"/>
    </source>
</evidence>
<evidence type="ECO:0000259" key="1">
    <source>
        <dbReference type="Pfam" id="PF01464"/>
    </source>
</evidence>
<dbReference type="InterPro" id="IPR023346">
    <property type="entry name" value="Lysozyme-like_dom_sf"/>
</dbReference>
<dbReference type="Pfam" id="PF17936">
    <property type="entry name" value="Big_6"/>
    <property type="match status" value="4"/>
</dbReference>
<evidence type="ECO:0000259" key="2">
    <source>
        <dbReference type="Pfam" id="PF17936"/>
    </source>
</evidence>
<dbReference type="InterPro" id="IPR008258">
    <property type="entry name" value="Transglycosylase_SLT_dom_1"/>
</dbReference>
<dbReference type="Proteomes" id="UP000282892">
    <property type="component" value="Chromosome"/>
</dbReference>
<dbReference type="Gene3D" id="2.60.40.10">
    <property type="entry name" value="Immunoglobulins"/>
    <property type="match status" value="4"/>
</dbReference>
<name>A0A3Q9QSE4_9BACI</name>
<feature type="domain" description="Bacterial Ig" evidence="2">
    <location>
        <begin position="318"/>
        <end position="395"/>
    </location>
</feature>
<keyword evidence="4" id="KW-1185">Reference proteome</keyword>
<evidence type="ECO:0000313" key="4">
    <source>
        <dbReference type="Proteomes" id="UP000282892"/>
    </source>
</evidence>
<dbReference type="EMBL" id="CP022572">
    <property type="protein sequence ID" value="AZU60298.1"/>
    <property type="molecule type" value="Genomic_DNA"/>
</dbReference>
<dbReference type="AlphaFoldDB" id="A0A3Q9QSE4"/>
<dbReference type="KEGG" id="nmk:CHR53_02890"/>
<protein>
    <recommendedName>
        <fullName evidence="5">Lytic transglycosylase domain-containing protein</fullName>
    </recommendedName>
</protein>
<dbReference type="OrthoDB" id="2690990at2"/>
<dbReference type="RefSeq" id="WP_127484877.1">
    <property type="nucleotide sequence ID" value="NZ_CP022572.1"/>
</dbReference>
<reference evidence="3 4" key="1">
    <citation type="submission" date="2017-07" db="EMBL/GenBank/DDBJ databases">
        <title>The complete genome sequence of Bacillus mesonae strain H20-5, an efficient strain improving plant abiotic stress resistance.</title>
        <authorList>
            <person name="Kim S.Y."/>
            <person name="Song H."/>
            <person name="Sang M.K."/>
            <person name="Weon H.-Y."/>
            <person name="Song J."/>
        </authorList>
    </citation>
    <scope>NUCLEOTIDE SEQUENCE [LARGE SCALE GENOMIC DNA]</scope>
    <source>
        <strain evidence="3 4">H20-5</strain>
    </source>
</reference>
<organism evidence="3 4">
    <name type="scientific">Neobacillus mesonae</name>
    <dbReference type="NCBI Taxonomy" id="1193713"/>
    <lineage>
        <taxon>Bacteria</taxon>
        <taxon>Bacillati</taxon>
        <taxon>Bacillota</taxon>
        <taxon>Bacilli</taxon>
        <taxon>Bacillales</taxon>
        <taxon>Bacillaceae</taxon>
        <taxon>Neobacillus</taxon>
    </lineage>
</organism>
<dbReference type="SUPFAM" id="SSF53955">
    <property type="entry name" value="Lysozyme-like"/>
    <property type="match status" value="1"/>
</dbReference>
<feature type="domain" description="Bacterial Ig" evidence="2">
    <location>
        <begin position="398"/>
        <end position="475"/>
    </location>
</feature>
<dbReference type="Pfam" id="PF01464">
    <property type="entry name" value="SLT"/>
    <property type="match status" value="1"/>
</dbReference>
<dbReference type="InterPro" id="IPR013783">
    <property type="entry name" value="Ig-like_fold"/>
</dbReference>